<comment type="similarity">
    <text evidence="2">Belongs to the histone deacetylase family. HD type 2 subfamily.</text>
</comment>
<reference evidence="13" key="1">
    <citation type="submission" date="2023-03" db="EMBL/GenBank/DDBJ databases">
        <title>Mating type loci evolution in Malassezia.</title>
        <authorList>
            <person name="Coelho M.A."/>
        </authorList>
    </citation>
    <scope>NUCLEOTIDE SEQUENCE</scope>
    <source>
        <strain evidence="13">CBS 11721</strain>
    </source>
</reference>
<keyword evidence="4" id="KW-0678">Repressor</keyword>
<evidence type="ECO:0000313" key="13">
    <source>
        <dbReference type="EMBL" id="WFD33683.1"/>
    </source>
</evidence>
<dbReference type="PANTHER" id="PTHR10625">
    <property type="entry name" value="HISTONE DEACETYLASE HDAC1-RELATED"/>
    <property type="match status" value="1"/>
</dbReference>
<dbReference type="PANTHER" id="PTHR10625:SF5">
    <property type="entry name" value="HISTONE DEACETYLASE"/>
    <property type="match status" value="1"/>
</dbReference>
<dbReference type="GO" id="GO:0141221">
    <property type="term" value="F:histone deacetylase activity, hydrolytic mechanism"/>
    <property type="evidence" value="ECO:0007669"/>
    <property type="project" value="UniProtKB-EC"/>
</dbReference>
<evidence type="ECO:0000256" key="4">
    <source>
        <dbReference type="ARBA" id="ARBA00022491"/>
    </source>
</evidence>
<dbReference type="Pfam" id="PF09757">
    <property type="entry name" value="Arb2-like"/>
    <property type="match status" value="1"/>
</dbReference>
<dbReference type="AlphaFoldDB" id="A0AAF0EW09"/>
<gene>
    <name evidence="13" type="primary">HDA1</name>
    <name evidence="13" type="ORF">MCUN1_000496</name>
</gene>
<proteinExistence type="inferred from homology"/>
<feature type="region of interest" description="Disordered" evidence="10">
    <location>
        <begin position="588"/>
        <end position="611"/>
    </location>
</feature>
<feature type="domain" description="Histone deacetylase" evidence="11">
    <location>
        <begin position="38"/>
        <end position="342"/>
    </location>
</feature>
<keyword evidence="9" id="KW-0539">Nucleus</keyword>
<dbReference type="EMBL" id="CP119877">
    <property type="protein sequence ID" value="WFD33683.1"/>
    <property type="molecule type" value="Genomic_DNA"/>
</dbReference>
<comment type="subcellular location">
    <subcellularLocation>
        <location evidence="1">Nucleus</location>
    </subcellularLocation>
</comment>
<dbReference type="Gene3D" id="3.40.800.20">
    <property type="entry name" value="Histone deacetylase domain"/>
    <property type="match status" value="1"/>
</dbReference>
<evidence type="ECO:0000256" key="6">
    <source>
        <dbReference type="ARBA" id="ARBA00022853"/>
    </source>
</evidence>
<dbReference type="GO" id="GO:0040029">
    <property type="term" value="P:epigenetic regulation of gene expression"/>
    <property type="evidence" value="ECO:0007669"/>
    <property type="project" value="TreeGrafter"/>
</dbReference>
<evidence type="ECO:0000256" key="10">
    <source>
        <dbReference type="SAM" id="MobiDB-lite"/>
    </source>
</evidence>
<dbReference type="SUPFAM" id="SSF52768">
    <property type="entry name" value="Arginase/deacetylase"/>
    <property type="match status" value="1"/>
</dbReference>
<evidence type="ECO:0000256" key="1">
    <source>
        <dbReference type="ARBA" id="ARBA00004123"/>
    </source>
</evidence>
<dbReference type="InterPro" id="IPR037138">
    <property type="entry name" value="His_deacetylse_dom_sf"/>
</dbReference>
<organism evidence="13 14">
    <name type="scientific">Malassezia cuniculi</name>
    <dbReference type="NCBI Taxonomy" id="948313"/>
    <lineage>
        <taxon>Eukaryota</taxon>
        <taxon>Fungi</taxon>
        <taxon>Dikarya</taxon>
        <taxon>Basidiomycota</taxon>
        <taxon>Ustilaginomycotina</taxon>
        <taxon>Malasseziomycetes</taxon>
        <taxon>Malasseziales</taxon>
        <taxon>Malasseziaceae</taxon>
        <taxon>Malassezia</taxon>
    </lineage>
</organism>
<evidence type="ECO:0000256" key="3">
    <source>
        <dbReference type="ARBA" id="ARBA00012111"/>
    </source>
</evidence>
<evidence type="ECO:0000256" key="8">
    <source>
        <dbReference type="ARBA" id="ARBA00023163"/>
    </source>
</evidence>
<evidence type="ECO:0000256" key="7">
    <source>
        <dbReference type="ARBA" id="ARBA00023015"/>
    </source>
</evidence>
<dbReference type="InterPro" id="IPR023696">
    <property type="entry name" value="Ureohydrolase_dom_sf"/>
</dbReference>
<dbReference type="InterPro" id="IPR000286">
    <property type="entry name" value="HDACs"/>
</dbReference>
<evidence type="ECO:0000259" key="11">
    <source>
        <dbReference type="Pfam" id="PF00850"/>
    </source>
</evidence>
<keyword evidence="5 13" id="KW-0378">Hydrolase</keyword>
<feature type="domain" description="Arb2-like" evidence="12">
    <location>
        <begin position="408"/>
        <end position="633"/>
    </location>
</feature>
<dbReference type="EC" id="3.5.1.98" evidence="3"/>
<dbReference type="InterPro" id="IPR019154">
    <property type="entry name" value="Arb2-like_domain"/>
</dbReference>
<keyword evidence="7" id="KW-0805">Transcription regulation</keyword>
<evidence type="ECO:0000256" key="9">
    <source>
        <dbReference type="ARBA" id="ARBA00023242"/>
    </source>
</evidence>
<name>A0AAF0EW09_9BASI</name>
<accession>A0AAF0EW09</accession>
<evidence type="ECO:0000313" key="14">
    <source>
        <dbReference type="Proteomes" id="UP001219933"/>
    </source>
</evidence>
<keyword evidence="6" id="KW-0156">Chromatin regulator</keyword>
<dbReference type="InterPro" id="IPR023801">
    <property type="entry name" value="His_deacetylse_dom"/>
</dbReference>
<dbReference type="Pfam" id="PF00850">
    <property type="entry name" value="Hist_deacetyl"/>
    <property type="match status" value="1"/>
</dbReference>
<keyword evidence="14" id="KW-1185">Reference proteome</keyword>
<evidence type="ECO:0000256" key="2">
    <source>
        <dbReference type="ARBA" id="ARBA00007738"/>
    </source>
</evidence>
<keyword evidence="8" id="KW-0804">Transcription</keyword>
<protein>
    <recommendedName>
        <fullName evidence="3">histone deacetylase</fullName>
        <ecNumber evidence="3">3.5.1.98</ecNumber>
    </recommendedName>
</protein>
<dbReference type="PRINTS" id="PR01270">
    <property type="entry name" value="HDASUPER"/>
</dbReference>
<dbReference type="Proteomes" id="UP001219933">
    <property type="component" value="Chromosome 1"/>
</dbReference>
<evidence type="ECO:0000256" key="5">
    <source>
        <dbReference type="ARBA" id="ARBA00022801"/>
    </source>
</evidence>
<sequence>MRPQAADGDTSNALAAHKSGIVFDSRMMLHATPADDGHPERPERIARIFDLLQQNGYVARMTRIPSRAAFLEEAKLVHDEKMWHDFETFVRMPTEQLRPFSAHLEVSSSLYLNNNSMISARLSLGSVIELSDAVASRRIRNGFAVVRPPGHHAEPDRGMGFCMFNNVAVAARWLQQKYTDGPNKVKRIMILDWDVHHGNGTQRAFWDDADILYVSLHRYEGGKFYPGGTFGNYDSVGGPSAMGKSINIPWPCGGMNDGDYLHAFNQVVIPAAHEFAPDFVFISAGFDAADGDILGGCKVSPTGYAHMTYQLAALAGGRLAVVLEGGYTLDAIANSALAVTKVIVGETPPPLPAGMATSSVGSHTAALTASALAPYWRCFAAAVPPPAPSGMTSRPLEGLLHTARKTEDMVPLPVKNKLHPDAVLATPNIMLEGSALVILCHDLPALHFHTKPSAPDGTEAILNWVKNSSYALIDIEGESPLSLHPFRNNMHERIESEHMAEERNNLREVLLYVWDNYAALALAPVVLIGYGHACDAVMHLIANRSIKSRVRAMVQVLGHNALPLLPKNRPELRSWFKENARVLCPKGHPVFADGDQSNSGKRLGNPAESSERDPALIFQSHIDQLEKFIQSRLT</sequence>
<evidence type="ECO:0000259" key="12">
    <source>
        <dbReference type="Pfam" id="PF09757"/>
    </source>
</evidence>
<dbReference type="GO" id="GO:0000118">
    <property type="term" value="C:histone deacetylase complex"/>
    <property type="evidence" value="ECO:0007669"/>
    <property type="project" value="TreeGrafter"/>
</dbReference>